<evidence type="ECO:0000313" key="2">
    <source>
        <dbReference type="Proteomes" id="UP001187531"/>
    </source>
</evidence>
<keyword evidence="2" id="KW-1185">Reference proteome</keyword>
<proteinExistence type="predicted"/>
<name>A0AA88I2V5_ARTSF</name>
<organism evidence="1 2">
    <name type="scientific">Artemia franciscana</name>
    <name type="common">Brine shrimp</name>
    <name type="synonym">Artemia sanfranciscana</name>
    <dbReference type="NCBI Taxonomy" id="6661"/>
    <lineage>
        <taxon>Eukaryota</taxon>
        <taxon>Metazoa</taxon>
        <taxon>Ecdysozoa</taxon>
        <taxon>Arthropoda</taxon>
        <taxon>Crustacea</taxon>
        <taxon>Branchiopoda</taxon>
        <taxon>Anostraca</taxon>
        <taxon>Artemiidae</taxon>
        <taxon>Artemia</taxon>
    </lineage>
</organism>
<dbReference type="AlphaFoldDB" id="A0AA88I2V5"/>
<reference evidence="1" key="1">
    <citation type="submission" date="2023-07" db="EMBL/GenBank/DDBJ databases">
        <title>Chromosome-level genome assembly of Artemia franciscana.</title>
        <authorList>
            <person name="Jo E."/>
        </authorList>
    </citation>
    <scope>NUCLEOTIDE SEQUENCE</scope>
    <source>
        <tissue evidence="1">Whole body</tissue>
    </source>
</reference>
<sequence length="102" mass="11265">MPLTSLAGSESVASLQAIYKGSAQSGEKGEGSELKVKTDSEQVIISDNDSTPESEVGYDIIDDDTWVLLEVNELDQFWRQLPQRLRLDILNLQGHGFLDLSL</sequence>
<evidence type="ECO:0000313" key="1">
    <source>
        <dbReference type="EMBL" id="KAK2718881.1"/>
    </source>
</evidence>
<protein>
    <submittedName>
        <fullName evidence="1">Uncharacterized protein</fullName>
    </submittedName>
</protein>
<accession>A0AA88I2V5</accession>
<gene>
    <name evidence="1" type="ORF">QYM36_006029</name>
</gene>
<dbReference type="Proteomes" id="UP001187531">
    <property type="component" value="Unassembled WGS sequence"/>
</dbReference>
<comment type="caution">
    <text evidence="1">The sequence shown here is derived from an EMBL/GenBank/DDBJ whole genome shotgun (WGS) entry which is preliminary data.</text>
</comment>
<dbReference type="EMBL" id="JAVRJZ010000009">
    <property type="protein sequence ID" value="KAK2718881.1"/>
    <property type="molecule type" value="Genomic_DNA"/>
</dbReference>